<keyword evidence="1" id="KW-0808">Transferase</keyword>
<dbReference type="EMBL" id="JBJXBP010000005">
    <property type="protein sequence ID" value="KAL3831056.1"/>
    <property type="molecule type" value="Genomic_DNA"/>
</dbReference>
<dbReference type="Pfam" id="PF02458">
    <property type="entry name" value="Transferase"/>
    <property type="match status" value="1"/>
</dbReference>
<sequence length="309" mass="34730">MADTILLECCKISPPHNANVAEYSLPVVFFDMLFYEIPPNKSVLFFKFPCSKSHFLETIVPNLRKSLSSTLRHFLPLVGTISHSKNGKDKPISRYVSGDSVCFTVCESKSDLNHLTGNHPRICDEFYSFTPDLPPATTNLDLSSISRPVLAVQVTLFPGQGVSIGFVTHHVMADASTVVSLMKAWSLINVLDDDDEKTTRLLLEEANCLPFFDRKNVVDFNGLDSIYWDVLLGKVSSPLEPPPLKFPTGKIRSTFVLKKEEIQNLKKYVSSNRPQTALTKIMIIIIIILTSKLTSRRPIVYFKISKTYK</sequence>
<keyword evidence="2" id="KW-0012">Acyltransferase</keyword>
<reference evidence="3 4" key="1">
    <citation type="submission" date="2024-12" db="EMBL/GenBank/DDBJ databases">
        <title>The unique morphological basis and parallel evolutionary history of personate flowers in Penstemon.</title>
        <authorList>
            <person name="Depatie T.H."/>
            <person name="Wessinger C.A."/>
        </authorList>
    </citation>
    <scope>NUCLEOTIDE SEQUENCE [LARGE SCALE GENOMIC DNA]</scope>
    <source>
        <strain evidence="3">WTNN_2</strain>
        <tissue evidence="3">Leaf</tissue>
    </source>
</reference>
<proteinExistence type="predicted"/>
<name>A0ABD3T383_9LAMI</name>
<evidence type="ECO:0000256" key="2">
    <source>
        <dbReference type="ARBA" id="ARBA00023315"/>
    </source>
</evidence>
<dbReference type="GO" id="GO:0016747">
    <property type="term" value="F:acyltransferase activity, transferring groups other than amino-acyl groups"/>
    <property type="evidence" value="ECO:0007669"/>
    <property type="project" value="UniProtKB-ARBA"/>
</dbReference>
<evidence type="ECO:0000313" key="4">
    <source>
        <dbReference type="Proteomes" id="UP001634393"/>
    </source>
</evidence>
<dbReference type="InterPro" id="IPR023213">
    <property type="entry name" value="CAT-like_dom_sf"/>
</dbReference>
<dbReference type="Gene3D" id="3.30.559.10">
    <property type="entry name" value="Chloramphenicol acetyltransferase-like domain"/>
    <property type="match status" value="1"/>
</dbReference>
<evidence type="ECO:0000313" key="3">
    <source>
        <dbReference type="EMBL" id="KAL3831056.1"/>
    </source>
</evidence>
<evidence type="ECO:0000256" key="1">
    <source>
        <dbReference type="ARBA" id="ARBA00022679"/>
    </source>
</evidence>
<comment type="caution">
    <text evidence="3">The sequence shown here is derived from an EMBL/GenBank/DDBJ whole genome shotgun (WGS) entry which is preliminary data.</text>
</comment>
<dbReference type="Proteomes" id="UP001634393">
    <property type="component" value="Unassembled WGS sequence"/>
</dbReference>
<keyword evidence="4" id="KW-1185">Reference proteome</keyword>
<accession>A0ABD3T383</accession>
<protein>
    <recommendedName>
        <fullName evidence="5">Anthocyanin acyltransferase</fullName>
    </recommendedName>
</protein>
<dbReference type="InterPro" id="IPR051504">
    <property type="entry name" value="Plant_metabolite_acyltrans"/>
</dbReference>
<organism evidence="3 4">
    <name type="scientific">Penstemon smallii</name>
    <dbReference type="NCBI Taxonomy" id="265156"/>
    <lineage>
        <taxon>Eukaryota</taxon>
        <taxon>Viridiplantae</taxon>
        <taxon>Streptophyta</taxon>
        <taxon>Embryophyta</taxon>
        <taxon>Tracheophyta</taxon>
        <taxon>Spermatophyta</taxon>
        <taxon>Magnoliopsida</taxon>
        <taxon>eudicotyledons</taxon>
        <taxon>Gunneridae</taxon>
        <taxon>Pentapetalae</taxon>
        <taxon>asterids</taxon>
        <taxon>lamiids</taxon>
        <taxon>Lamiales</taxon>
        <taxon>Plantaginaceae</taxon>
        <taxon>Cheloneae</taxon>
        <taxon>Penstemon</taxon>
    </lineage>
</organism>
<gene>
    <name evidence="3" type="ORF">ACJIZ3_019858</name>
</gene>
<dbReference type="PANTHER" id="PTHR31625">
    <property type="match status" value="1"/>
</dbReference>
<dbReference type="AlphaFoldDB" id="A0ABD3T383"/>
<evidence type="ECO:0008006" key="5">
    <source>
        <dbReference type="Google" id="ProtNLM"/>
    </source>
</evidence>